<dbReference type="VEuPathDB" id="AmoebaDB:FDP41_011849"/>
<feature type="transmembrane region" description="Helical" evidence="1">
    <location>
        <begin position="387"/>
        <end position="409"/>
    </location>
</feature>
<feature type="transmembrane region" description="Helical" evidence="1">
    <location>
        <begin position="214"/>
        <end position="238"/>
    </location>
</feature>
<evidence type="ECO:0000313" key="4">
    <source>
        <dbReference type="Proteomes" id="UP000444721"/>
    </source>
</evidence>
<evidence type="ECO:0000259" key="2">
    <source>
        <dbReference type="PROSITE" id="PS50132"/>
    </source>
</evidence>
<feature type="domain" description="RGS" evidence="2">
    <location>
        <begin position="426"/>
        <end position="568"/>
    </location>
</feature>
<evidence type="ECO:0000313" key="3">
    <source>
        <dbReference type="EMBL" id="KAF0981988.1"/>
    </source>
</evidence>
<keyword evidence="1" id="KW-0812">Transmembrane</keyword>
<dbReference type="GeneID" id="68119064"/>
<dbReference type="InterPro" id="IPR044926">
    <property type="entry name" value="RGS_subdomain_2"/>
</dbReference>
<keyword evidence="1" id="KW-0472">Membrane</keyword>
<dbReference type="OMA" id="DHFNTGQ"/>
<dbReference type="Pfam" id="PF00615">
    <property type="entry name" value="RGS"/>
    <property type="match status" value="1"/>
</dbReference>
<protein>
    <recommendedName>
        <fullName evidence="2">RGS domain-containing protein</fullName>
    </recommendedName>
</protein>
<gene>
    <name evidence="3" type="ORF">FDP41_011849</name>
</gene>
<organism evidence="3 4">
    <name type="scientific">Naegleria fowleri</name>
    <name type="common">Brain eating amoeba</name>
    <dbReference type="NCBI Taxonomy" id="5763"/>
    <lineage>
        <taxon>Eukaryota</taxon>
        <taxon>Discoba</taxon>
        <taxon>Heterolobosea</taxon>
        <taxon>Tetramitia</taxon>
        <taxon>Eutetramitia</taxon>
        <taxon>Vahlkampfiidae</taxon>
        <taxon>Naegleria</taxon>
    </lineage>
</organism>
<keyword evidence="4" id="KW-1185">Reference proteome</keyword>
<proteinExistence type="predicted"/>
<dbReference type="InterPro" id="IPR036305">
    <property type="entry name" value="RGS_sf"/>
</dbReference>
<dbReference type="SUPFAM" id="SSF48097">
    <property type="entry name" value="Regulator of G-protein signaling, RGS"/>
    <property type="match status" value="1"/>
</dbReference>
<name>A0A6A5C8B1_NAEFO</name>
<evidence type="ECO:0000256" key="1">
    <source>
        <dbReference type="SAM" id="Phobius"/>
    </source>
</evidence>
<dbReference type="PANTHER" id="PTHR10845">
    <property type="entry name" value="REGULATOR OF G PROTEIN SIGNALING"/>
    <property type="match status" value="1"/>
</dbReference>
<dbReference type="InterPro" id="IPR016137">
    <property type="entry name" value="RGS"/>
</dbReference>
<dbReference type="VEuPathDB" id="AmoebaDB:NF0049910"/>
<keyword evidence="1" id="KW-1133">Transmembrane helix</keyword>
<dbReference type="Gene3D" id="1.10.167.10">
    <property type="entry name" value="Regulator of G-protein Signalling 4, domain 2"/>
    <property type="match status" value="1"/>
</dbReference>
<accession>A0A6A5C8B1</accession>
<dbReference type="SMART" id="SM00315">
    <property type="entry name" value="RGS"/>
    <property type="match status" value="1"/>
</dbReference>
<sequence length="600" mass="66395">MSTTNIPSTCTPSNDDPNVVLDINKEEELSKAENQTTTCTSTLPSETFVGADCDRTTNPSSDPTNTTTSVIIIHEPLNNTTEQQQQHHNTDNIISHSSNGGDDILSTCAEAEFICRSPQIQQMKKEFSGANLIDQVAQPLSKVNSAVGASQKSVSIKKVTSANDVTTKAESQSVIMETRTVFSLQSKATSKTSKSEEIAVNTCCGTVELNCIRVLSIIGMLVNIAAFIAMAVVISIAFPVSTTNEVELLILRADANLYSEVAASSLKIAVYSNITNPYIPRWKSTKEKATSAIAAIVDALPPNVFLTLLNGSAYFNSSNIPVNPYEQVAVDLLLAGKQKEAIKLIESKNFTSTSLAWKSVVSNLLTYAKDLARNKNDYLLTASSVNLGLIGTSVLFVVPIVLTVFILAINREGISQKRLKKANAIMLLDTMADPSLRQLFRKHCEQEKAVESFDFLEKVAMYKEFCNQSYDLQERLFDQTSSSSSGEKEMQDQPKKKTALEIELEEVEKKKYEIAFEIFTEFVDENGEKALNITRSSCEEVKTKLDHFNTGQNDHLPDELFDKLQTELAIVMLDIHQRFKNTLAFQKKMKIADIRKKRMN</sequence>
<dbReference type="VEuPathDB" id="AmoebaDB:NfTy_022140"/>
<dbReference type="RefSeq" id="XP_044566701.1">
    <property type="nucleotide sequence ID" value="XM_044702303.1"/>
</dbReference>
<dbReference type="PROSITE" id="PS50132">
    <property type="entry name" value="RGS"/>
    <property type="match status" value="1"/>
</dbReference>
<dbReference type="Proteomes" id="UP000444721">
    <property type="component" value="Unassembled WGS sequence"/>
</dbReference>
<comment type="caution">
    <text evidence="3">The sequence shown here is derived from an EMBL/GenBank/DDBJ whole genome shotgun (WGS) entry which is preliminary data.</text>
</comment>
<dbReference type="PANTHER" id="PTHR10845:SF192">
    <property type="entry name" value="DOUBLE HIT, ISOFORM B"/>
    <property type="match status" value="1"/>
</dbReference>
<reference evidence="3 4" key="1">
    <citation type="journal article" date="2019" name="Sci. Rep.">
        <title>Nanopore sequencing improves the draft genome of the human pathogenic amoeba Naegleria fowleri.</title>
        <authorList>
            <person name="Liechti N."/>
            <person name="Schurch N."/>
            <person name="Bruggmann R."/>
            <person name="Wittwer M."/>
        </authorList>
    </citation>
    <scope>NUCLEOTIDE SEQUENCE [LARGE SCALE GENOMIC DNA]</scope>
    <source>
        <strain evidence="3 4">ATCC 30894</strain>
    </source>
</reference>
<dbReference type="EMBL" id="VFQX01000012">
    <property type="protein sequence ID" value="KAF0981988.1"/>
    <property type="molecule type" value="Genomic_DNA"/>
</dbReference>
<dbReference type="AlphaFoldDB" id="A0A6A5C8B1"/>
<dbReference type="OrthoDB" id="10258761at2759"/>